<dbReference type="STRING" id="1810919.A0A3D8QN43"/>
<dbReference type="GeneID" id="38120724"/>
<dbReference type="PANTHER" id="PTHR24198:SF165">
    <property type="entry name" value="ANKYRIN REPEAT-CONTAINING PROTEIN-RELATED"/>
    <property type="match status" value="1"/>
</dbReference>
<reference evidence="4 5" key="1">
    <citation type="journal article" date="2018" name="IMA Fungus">
        <title>IMA Genome-F 9: Draft genome sequence of Annulohypoxylon stygium, Aspergillus mulundensis, Berkeleyomyces basicola (syn. Thielaviopsis basicola), Ceratocystis smalleyi, two Cercospora beticola strains, Coleophoma cylindrospora, Fusarium fracticaudum, Phialophora cf. hyalina, and Morchella septimelata.</title>
        <authorList>
            <person name="Wingfield B.D."/>
            <person name="Bills G.F."/>
            <person name="Dong Y."/>
            <person name="Huang W."/>
            <person name="Nel W.J."/>
            <person name="Swalarsk-Parry B.S."/>
            <person name="Vaghefi N."/>
            <person name="Wilken P.M."/>
            <person name="An Z."/>
            <person name="de Beer Z.W."/>
            <person name="De Vos L."/>
            <person name="Chen L."/>
            <person name="Duong T.A."/>
            <person name="Gao Y."/>
            <person name="Hammerbacher A."/>
            <person name="Kikkert J.R."/>
            <person name="Li Y."/>
            <person name="Li H."/>
            <person name="Li K."/>
            <person name="Li Q."/>
            <person name="Liu X."/>
            <person name="Ma X."/>
            <person name="Naidoo K."/>
            <person name="Pethybridge S.J."/>
            <person name="Sun J."/>
            <person name="Steenkamp E.T."/>
            <person name="van der Nest M.A."/>
            <person name="van Wyk S."/>
            <person name="Wingfield M.J."/>
            <person name="Xiong C."/>
            <person name="Yue Q."/>
            <person name="Zhang X."/>
        </authorList>
    </citation>
    <scope>NUCLEOTIDE SEQUENCE [LARGE SCALE GENOMIC DNA]</scope>
    <source>
        <strain evidence="4 5">DSM 5745</strain>
    </source>
</reference>
<evidence type="ECO:0000256" key="1">
    <source>
        <dbReference type="ARBA" id="ARBA00022737"/>
    </source>
</evidence>
<feature type="repeat" description="ANK" evidence="3">
    <location>
        <begin position="191"/>
        <end position="223"/>
    </location>
</feature>
<gene>
    <name evidence="4" type="ORF">DSM5745_10354</name>
</gene>
<keyword evidence="1" id="KW-0677">Repeat</keyword>
<keyword evidence="5" id="KW-1185">Reference proteome</keyword>
<dbReference type="PROSITE" id="PS50297">
    <property type="entry name" value="ANK_REP_REGION"/>
    <property type="match status" value="2"/>
</dbReference>
<dbReference type="Pfam" id="PF12796">
    <property type="entry name" value="Ank_2"/>
    <property type="match status" value="2"/>
</dbReference>
<comment type="caution">
    <text evidence="4">The sequence shown here is derived from an EMBL/GenBank/DDBJ whole genome shotgun (WGS) entry which is preliminary data.</text>
</comment>
<dbReference type="Gene3D" id="1.25.40.20">
    <property type="entry name" value="Ankyrin repeat-containing domain"/>
    <property type="match status" value="3"/>
</dbReference>
<keyword evidence="2 3" id="KW-0040">ANK repeat</keyword>
<dbReference type="RefSeq" id="XP_026599432.1">
    <property type="nucleotide sequence ID" value="XM_026752370.1"/>
</dbReference>
<organism evidence="4 5">
    <name type="scientific">Aspergillus mulundensis</name>
    <dbReference type="NCBI Taxonomy" id="1810919"/>
    <lineage>
        <taxon>Eukaryota</taxon>
        <taxon>Fungi</taxon>
        <taxon>Dikarya</taxon>
        <taxon>Ascomycota</taxon>
        <taxon>Pezizomycotina</taxon>
        <taxon>Eurotiomycetes</taxon>
        <taxon>Eurotiomycetidae</taxon>
        <taxon>Eurotiales</taxon>
        <taxon>Aspergillaceae</taxon>
        <taxon>Aspergillus</taxon>
        <taxon>Aspergillus subgen. Nidulantes</taxon>
    </lineage>
</organism>
<protein>
    <submittedName>
        <fullName evidence="4">Uncharacterized protein</fullName>
    </submittedName>
</protein>
<proteinExistence type="predicted"/>
<dbReference type="OrthoDB" id="4772757at2759"/>
<feature type="repeat" description="ANK" evidence="3">
    <location>
        <begin position="419"/>
        <end position="451"/>
    </location>
</feature>
<evidence type="ECO:0000256" key="3">
    <source>
        <dbReference type="PROSITE-ProRule" id="PRU00023"/>
    </source>
</evidence>
<dbReference type="EMBL" id="PVWQ01000015">
    <property type="protein sequence ID" value="RDW63243.1"/>
    <property type="molecule type" value="Genomic_DNA"/>
</dbReference>
<dbReference type="InterPro" id="IPR036770">
    <property type="entry name" value="Ankyrin_rpt-contain_sf"/>
</dbReference>
<dbReference type="AlphaFoldDB" id="A0A3D8QN43"/>
<dbReference type="SUPFAM" id="SSF48403">
    <property type="entry name" value="Ankyrin repeat"/>
    <property type="match status" value="1"/>
</dbReference>
<dbReference type="InterPro" id="IPR002110">
    <property type="entry name" value="Ankyrin_rpt"/>
</dbReference>
<sequence length="498" mass="54105">MAPFRLFDLPPELILAILEANGEPRDLASFIRTSRPAWNIGHPVLYSGSLEDKKEVFRWAAIHNQPGLVQWIQDDILPVLGQDAAYRDSLLEPASQSGCCLIVMLLLDNGAEPILSQKAVAADQVEVIQLMLARGANVEQFPPHYHHGHQVNLGKNTILHYAALCGAARIVNSLLSSNTVAGLDVNSTDFNGNTPLIKASHHNHPNTVAALLAHNADPHIVNSPRHESEWSIAFNPMTPLPFTAFDAAVLNHSPAVIKQLLDAGVNVNGTQIVSSLAKAITKYRDNWPLPHRREQATKSFHSTVRLLLDRGASIHPSGANKIATLHFAAEIDDMKVLQWILEHPDCDVNQKDLRGGVGLTPLCYATRSPNACRALIDAGASVEADGNLPLILATVRDHTEAVKILIKARPKDLDRTNNLGQTAVAVAAIRGRSEILEMLIKAGADLNKPDCVGEAPLGHAHKNKNGVCTLLRQAGARQGMPSGAYPKHLRALWDEINY</sequence>
<dbReference type="PANTHER" id="PTHR24198">
    <property type="entry name" value="ANKYRIN REPEAT AND PROTEIN KINASE DOMAIN-CONTAINING PROTEIN"/>
    <property type="match status" value="1"/>
</dbReference>
<evidence type="ECO:0000256" key="2">
    <source>
        <dbReference type="ARBA" id="ARBA00023043"/>
    </source>
</evidence>
<dbReference type="Pfam" id="PF00023">
    <property type="entry name" value="Ank"/>
    <property type="match status" value="1"/>
</dbReference>
<evidence type="ECO:0000313" key="4">
    <source>
        <dbReference type="EMBL" id="RDW63243.1"/>
    </source>
</evidence>
<accession>A0A3D8QN43</accession>
<dbReference type="Proteomes" id="UP000256690">
    <property type="component" value="Unassembled WGS sequence"/>
</dbReference>
<evidence type="ECO:0000313" key="5">
    <source>
        <dbReference type="Proteomes" id="UP000256690"/>
    </source>
</evidence>
<dbReference type="PROSITE" id="PS50088">
    <property type="entry name" value="ANK_REPEAT"/>
    <property type="match status" value="2"/>
</dbReference>
<name>A0A3D8QN43_9EURO</name>
<dbReference type="SMART" id="SM00248">
    <property type="entry name" value="ANK"/>
    <property type="match status" value="8"/>
</dbReference>